<keyword evidence="4" id="KW-1185">Reference proteome</keyword>
<protein>
    <recommendedName>
        <fullName evidence="5">Mid2 domain-containing protein</fullName>
    </recommendedName>
</protein>
<dbReference type="Proteomes" id="UP001498398">
    <property type="component" value="Unassembled WGS sequence"/>
</dbReference>
<evidence type="ECO:0000313" key="3">
    <source>
        <dbReference type="EMBL" id="KAK7437706.1"/>
    </source>
</evidence>
<comment type="caution">
    <text evidence="3">The sequence shown here is derived from an EMBL/GenBank/DDBJ whole genome shotgun (WGS) entry which is preliminary data.</text>
</comment>
<proteinExistence type="predicted"/>
<evidence type="ECO:0000256" key="1">
    <source>
        <dbReference type="SAM" id="MobiDB-lite"/>
    </source>
</evidence>
<gene>
    <name evidence="3" type="ORF">VKT23_018422</name>
</gene>
<organism evidence="3 4">
    <name type="scientific">Marasmiellus scandens</name>
    <dbReference type="NCBI Taxonomy" id="2682957"/>
    <lineage>
        <taxon>Eukaryota</taxon>
        <taxon>Fungi</taxon>
        <taxon>Dikarya</taxon>
        <taxon>Basidiomycota</taxon>
        <taxon>Agaricomycotina</taxon>
        <taxon>Agaricomycetes</taxon>
        <taxon>Agaricomycetidae</taxon>
        <taxon>Agaricales</taxon>
        <taxon>Marasmiineae</taxon>
        <taxon>Omphalotaceae</taxon>
        <taxon>Marasmiellus</taxon>
    </lineage>
</organism>
<reference evidence="3 4" key="1">
    <citation type="submission" date="2024-01" db="EMBL/GenBank/DDBJ databases">
        <title>A draft genome for the cacao thread blight pathogen Marasmiellus scandens.</title>
        <authorList>
            <person name="Baruah I.K."/>
            <person name="Leung J."/>
            <person name="Bukari Y."/>
            <person name="Amoako-Attah I."/>
            <person name="Meinhardt L.W."/>
            <person name="Bailey B.A."/>
            <person name="Cohen S.P."/>
        </authorList>
    </citation>
    <scope>NUCLEOTIDE SEQUENCE [LARGE SCALE GENOMIC DNA]</scope>
    <source>
        <strain evidence="3 4">GH-19</strain>
    </source>
</reference>
<feature type="region of interest" description="Disordered" evidence="1">
    <location>
        <begin position="160"/>
        <end position="202"/>
    </location>
</feature>
<accession>A0ABR1IP69</accession>
<feature type="compositionally biased region" description="Low complexity" evidence="1">
    <location>
        <begin position="9"/>
        <end position="22"/>
    </location>
</feature>
<evidence type="ECO:0000256" key="2">
    <source>
        <dbReference type="SAM" id="Phobius"/>
    </source>
</evidence>
<keyword evidence="2" id="KW-0812">Transmembrane</keyword>
<evidence type="ECO:0000313" key="4">
    <source>
        <dbReference type="Proteomes" id="UP001498398"/>
    </source>
</evidence>
<evidence type="ECO:0008006" key="5">
    <source>
        <dbReference type="Google" id="ProtNLM"/>
    </source>
</evidence>
<dbReference type="EMBL" id="JBANRG010000083">
    <property type="protein sequence ID" value="KAK7437706.1"/>
    <property type="molecule type" value="Genomic_DNA"/>
</dbReference>
<feature type="compositionally biased region" description="Polar residues" evidence="1">
    <location>
        <begin position="181"/>
        <end position="199"/>
    </location>
</feature>
<keyword evidence="2" id="KW-1133">Transmembrane helix</keyword>
<feature type="compositionally biased region" description="Polar residues" evidence="1">
    <location>
        <begin position="161"/>
        <end position="175"/>
    </location>
</feature>
<feature type="transmembrane region" description="Helical" evidence="2">
    <location>
        <begin position="92"/>
        <end position="113"/>
    </location>
</feature>
<name>A0ABR1IP69_9AGAR</name>
<sequence>MPSSPRIDSTTVTGSPATTSTSEPTLVSKSELSGSIVTVSVFSNSSGTVFELSITTVGTVSSSSSPTTLSSNVATSGLTTQGAKTESTRTTIGIVLGCAGAVLIATIALIAFLRKRRSHSKGLKEKFLVAPFDQNGVDTISEQPFVHIAQRRKRNPIVEAHNTSSIQPSTSSDLTQVEPRSGNQSLGSLDLTSQSQRGGDTNDLLSEAEMRSSEMRAAGTDDRNPSRSLRNAVSMIMDHVRATNGQPEAVVRSMFDSVDVHNEPPPAYS</sequence>
<feature type="region of interest" description="Disordered" evidence="1">
    <location>
        <begin position="1"/>
        <end position="26"/>
    </location>
</feature>
<keyword evidence="2" id="KW-0472">Membrane</keyword>